<keyword evidence="11" id="KW-1185">Reference proteome</keyword>
<organism evidence="10 11">
    <name type="scientific">Mycosarcoma maydis</name>
    <name type="common">Corn smut fungus</name>
    <name type="synonym">Ustilago maydis</name>
    <dbReference type="NCBI Taxonomy" id="5270"/>
    <lineage>
        <taxon>Eukaryota</taxon>
        <taxon>Fungi</taxon>
        <taxon>Dikarya</taxon>
        <taxon>Basidiomycota</taxon>
        <taxon>Ustilaginomycotina</taxon>
        <taxon>Ustilaginomycetes</taxon>
        <taxon>Ustilaginales</taxon>
        <taxon>Ustilaginaceae</taxon>
        <taxon>Mycosarcoma</taxon>
    </lineage>
</organism>
<dbReference type="GO" id="GO:0008650">
    <property type="term" value="F:rRNA (uridine-2'-O-)-methyltransferase activity"/>
    <property type="evidence" value="ECO:0000318"/>
    <property type="project" value="GO_Central"/>
</dbReference>
<feature type="active site" description="Proton acceptor" evidence="7">
    <location>
        <position position="207"/>
    </location>
</feature>
<name>A0A0D1EA19_MYCMD</name>
<dbReference type="FunFam" id="3.40.50.150:FF:000332">
    <property type="entry name" value="Ribosomal RNA large subunit methyltransferase J"/>
    <property type="match status" value="1"/>
</dbReference>
<dbReference type="EMBL" id="CM003141">
    <property type="protein sequence ID" value="KIS71235.1"/>
    <property type="molecule type" value="Genomic_DNA"/>
</dbReference>
<proteinExistence type="inferred from homology"/>
<keyword evidence="5 7" id="KW-0949">S-adenosyl-L-methionine</keyword>
<evidence type="ECO:0000259" key="9">
    <source>
        <dbReference type="Pfam" id="PF01728"/>
    </source>
</evidence>
<dbReference type="InterPro" id="IPR050082">
    <property type="entry name" value="RNA_methyltr_RlmE"/>
</dbReference>
<protein>
    <recommendedName>
        <fullName evidence="6">rRNA methyltransferase 2, mitochondrial</fullName>
    </recommendedName>
</protein>
<feature type="compositionally biased region" description="Basic and acidic residues" evidence="8">
    <location>
        <begin position="1"/>
        <end position="10"/>
    </location>
</feature>
<dbReference type="SUPFAM" id="SSF53335">
    <property type="entry name" value="S-adenosyl-L-methionine-dependent methyltransferases"/>
    <property type="match status" value="1"/>
</dbReference>
<dbReference type="OrthoDB" id="20105at2759"/>
<dbReference type="Pfam" id="PF01728">
    <property type="entry name" value="FtsJ"/>
    <property type="match status" value="1"/>
</dbReference>
<dbReference type="eggNOG" id="KOG4589">
    <property type="taxonomic scope" value="Eukaryota"/>
</dbReference>
<dbReference type="AlphaFoldDB" id="A0A0D1EA19"/>
<evidence type="ECO:0000256" key="2">
    <source>
        <dbReference type="ARBA" id="ARBA00022552"/>
    </source>
</evidence>
<dbReference type="InterPro" id="IPR015507">
    <property type="entry name" value="rRNA-MeTfrase_E"/>
</dbReference>
<keyword evidence="2" id="KW-0698">rRNA processing</keyword>
<evidence type="ECO:0000256" key="5">
    <source>
        <dbReference type="ARBA" id="ARBA00022691"/>
    </source>
</evidence>
<accession>A0A0D1EA19</accession>
<feature type="domain" description="Ribosomal RNA methyltransferase FtsJ" evidence="9">
    <location>
        <begin position="37"/>
        <end position="250"/>
    </location>
</feature>
<evidence type="ECO:0000256" key="3">
    <source>
        <dbReference type="ARBA" id="ARBA00022603"/>
    </source>
</evidence>
<evidence type="ECO:0000256" key="1">
    <source>
        <dbReference type="ARBA" id="ARBA00009258"/>
    </source>
</evidence>
<dbReference type="InterPro" id="IPR002877">
    <property type="entry name" value="RNA_MeTrfase_FtsJ_dom"/>
</dbReference>
<gene>
    <name evidence="10" type="ORF">UMAG_01139</name>
</gene>
<dbReference type="STRING" id="237631.A0A0D1EA19"/>
<sequence length="257" mass="28429">MQRQKADVYVKQRSRPNSPGKQGNAKDGNSLATSSGYVARSAFKLLQLDDRYRFLRPGRVMVDLGAAPGGWSQAIIERTRSATTGKVFALDLLPVADIEGVTSIQGDFLDPTIQAKLRQLVSDAALGGRSGRDAEPQVDGFVDVVVSDMMANTTGHPIVDTEASLELCRAATNFAIQNLKHDIQLMQDGERRSPTSLASKASVLVMKYFMSHQADLFRRDVLEKHFHFVKAEKMDASRKESREQFWICIGLKCKQPS</sequence>
<dbReference type="InterPro" id="IPR029063">
    <property type="entry name" value="SAM-dependent_MTases_sf"/>
</dbReference>
<dbReference type="Proteomes" id="UP000000561">
    <property type="component" value="Chromosome 2"/>
</dbReference>
<dbReference type="PIRSF" id="PIRSF005461">
    <property type="entry name" value="23S_rRNA_mtase"/>
    <property type="match status" value="1"/>
</dbReference>
<keyword evidence="3" id="KW-0489">Methyltransferase</keyword>
<evidence type="ECO:0000313" key="10">
    <source>
        <dbReference type="EMBL" id="KIS71235.1"/>
    </source>
</evidence>
<dbReference type="PANTHER" id="PTHR10920">
    <property type="entry name" value="RIBOSOMAL RNA METHYLTRANSFERASE"/>
    <property type="match status" value="1"/>
</dbReference>
<dbReference type="KEGG" id="uma:UMAG_01139"/>
<evidence type="ECO:0000256" key="4">
    <source>
        <dbReference type="ARBA" id="ARBA00022679"/>
    </source>
</evidence>
<evidence type="ECO:0000256" key="6">
    <source>
        <dbReference type="ARBA" id="ARBA00041184"/>
    </source>
</evidence>
<evidence type="ECO:0000313" key="11">
    <source>
        <dbReference type="Proteomes" id="UP000000561"/>
    </source>
</evidence>
<dbReference type="Gene3D" id="3.40.50.150">
    <property type="entry name" value="Vaccinia Virus protein VP39"/>
    <property type="match status" value="1"/>
</dbReference>
<evidence type="ECO:0000256" key="7">
    <source>
        <dbReference type="PIRSR" id="PIRSR005461-1"/>
    </source>
</evidence>
<dbReference type="PANTHER" id="PTHR10920:SF18">
    <property type="entry name" value="RRNA METHYLTRANSFERASE 2, MITOCHONDRIAL"/>
    <property type="match status" value="1"/>
</dbReference>
<dbReference type="GO" id="GO:0001510">
    <property type="term" value="P:RNA methylation"/>
    <property type="evidence" value="ECO:0000318"/>
    <property type="project" value="GO_Central"/>
</dbReference>
<feature type="region of interest" description="Disordered" evidence="8">
    <location>
        <begin position="1"/>
        <end position="31"/>
    </location>
</feature>
<dbReference type="InParanoid" id="A0A0D1EA19"/>
<reference evidence="10 11" key="1">
    <citation type="journal article" date="2006" name="Nature">
        <title>Insights from the genome of the biotrophic fungal plant pathogen Ustilago maydis.</title>
        <authorList>
            <person name="Kamper J."/>
            <person name="Kahmann R."/>
            <person name="Bolker M."/>
            <person name="Ma L.J."/>
            <person name="Brefort T."/>
            <person name="Saville B.J."/>
            <person name="Banuett F."/>
            <person name="Kronstad J.W."/>
            <person name="Gold S.E."/>
            <person name="Muller O."/>
            <person name="Perlin M.H."/>
            <person name="Wosten H.A."/>
            <person name="de Vries R."/>
            <person name="Ruiz-Herrera J."/>
            <person name="Reynaga-Pena C.G."/>
            <person name="Snetselaar K."/>
            <person name="McCann M."/>
            <person name="Perez-Martin J."/>
            <person name="Feldbrugge M."/>
            <person name="Basse C.W."/>
            <person name="Steinberg G."/>
            <person name="Ibeas J.I."/>
            <person name="Holloman W."/>
            <person name="Guzman P."/>
            <person name="Farman M."/>
            <person name="Stajich J.E."/>
            <person name="Sentandreu R."/>
            <person name="Gonzalez-Prieto J.M."/>
            <person name="Kennell J.C."/>
            <person name="Molina L."/>
            <person name="Schirawski J."/>
            <person name="Mendoza-Mendoza A."/>
            <person name="Greilinger D."/>
            <person name="Munch K."/>
            <person name="Rossel N."/>
            <person name="Scherer M."/>
            <person name="Vranes M."/>
            <person name="Ladendorf O."/>
            <person name="Vincon V."/>
            <person name="Fuchs U."/>
            <person name="Sandrock B."/>
            <person name="Meng S."/>
            <person name="Ho E.C."/>
            <person name="Cahill M.J."/>
            <person name="Boyce K.J."/>
            <person name="Klose J."/>
            <person name="Klosterman S.J."/>
            <person name="Deelstra H.J."/>
            <person name="Ortiz-Castellanos L."/>
            <person name="Li W."/>
            <person name="Sanchez-Alonso P."/>
            <person name="Schreier P.H."/>
            <person name="Hauser-Hahn I."/>
            <person name="Vaupel M."/>
            <person name="Koopmann E."/>
            <person name="Friedrich G."/>
            <person name="Voss H."/>
            <person name="Schluter T."/>
            <person name="Margolis J."/>
            <person name="Platt D."/>
            <person name="Swimmer C."/>
            <person name="Gnirke A."/>
            <person name="Chen F."/>
            <person name="Vysotskaia V."/>
            <person name="Mannhaupt G."/>
            <person name="Guldener U."/>
            <person name="Munsterkotter M."/>
            <person name="Haase D."/>
            <person name="Oesterheld M."/>
            <person name="Mewes H.W."/>
            <person name="Mauceli E.W."/>
            <person name="DeCaprio D."/>
            <person name="Wade C.M."/>
            <person name="Butler J."/>
            <person name="Young S."/>
            <person name="Jaffe D.B."/>
            <person name="Calvo S."/>
            <person name="Nusbaum C."/>
            <person name="Galagan J."/>
            <person name="Birren B.W."/>
        </authorList>
    </citation>
    <scope>NUCLEOTIDE SEQUENCE [LARGE SCALE GENOMIC DNA]</scope>
    <source>
        <strain evidence="11">DSM 14603 / FGSC 9021 / UM521</strain>
    </source>
</reference>
<dbReference type="VEuPathDB" id="FungiDB:UMAG_01139"/>
<dbReference type="GeneID" id="23562244"/>
<comment type="similarity">
    <text evidence="1">Belongs to the class I-like SAM-binding methyltransferase superfamily. RNA methyltransferase RlmE family.</text>
</comment>
<dbReference type="RefSeq" id="XP_011387088.1">
    <property type="nucleotide sequence ID" value="XM_011388786.1"/>
</dbReference>
<dbReference type="GO" id="GO:0005739">
    <property type="term" value="C:mitochondrion"/>
    <property type="evidence" value="ECO:0000318"/>
    <property type="project" value="GO_Central"/>
</dbReference>
<evidence type="ECO:0000256" key="8">
    <source>
        <dbReference type="SAM" id="MobiDB-lite"/>
    </source>
</evidence>
<keyword evidence="4" id="KW-0808">Transferase</keyword>
<dbReference type="FunCoup" id="A0A0D1EA19">
    <property type="interactions" value="221"/>
</dbReference>
<dbReference type="HAMAP" id="MF_01547">
    <property type="entry name" value="RNA_methyltr_E"/>
    <property type="match status" value="1"/>
</dbReference>